<feature type="compositionally biased region" description="Acidic residues" evidence="17">
    <location>
        <begin position="1194"/>
        <end position="1221"/>
    </location>
</feature>
<dbReference type="InterPro" id="IPR003607">
    <property type="entry name" value="HD/PDEase_dom"/>
</dbReference>
<feature type="transmembrane region" description="Helical" evidence="18">
    <location>
        <begin position="328"/>
        <end position="350"/>
    </location>
</feature>
<evidence type="ECO:0000256" key="13">
    <source>
        <dbReference type="ARBA" id="ARBA00033684"/>
    </source>
</evidence>
<evidence type="ECO:0000256" key="7">
    <source>
        <dbReference type="ARBA" id="ARBA00022723"/>
    </source>
</evidence>
<dbReference type="PROSITE" id="PS51845">
    <property type="entry name" value="PDEASE_I_2"/>
    <property type="match status" value="1"/>
</dbReference>
<keyword evidence="4" id="KW-0140">cGMP</keyword>
<dbReference type="CDD" id="cd00077">
    <property type="entry name" value="HDc"/>
    <property type="match status" value="1"/>
</dbReference>
<dbReference type="Gene3D" id="1.10.1300.10">
    <property type="entry name" value="3'5'-cyclic nucleotide phosphodiesterase, catalytic domain"/>
    <property type="match status" value="1"/>
</dbReference>
<feature type="compositionally biased region" description="Polar residues" evidence="17">
    <location>
        <begin position="605"/>
        <end position="622"/>
    </location>
</feature>
<keyword evidence="5" id="KW-0597">Phosphoprotein</keyword>
<dbReference type="EC" id="3.1.4.-" evidence="16"/>
<dbReference type="FunFam" id="1.10.1300.10:FF:000008">
    <property type="entry name" value="Phosphodiesterase"/>
    <property type="match status" value="1"/>
</dbReference>
<evidence type="ECO:0000256" key="2">
    <source>
        <dbReference type="ARBA" id="ARBA00001946"/>
    </source>
</evidence>
<evidence type="ECO:0000256" key="18">
    <source>
        <dbReference type="SAM" id="Phobius"/>
    </source>
</evidence>
<reference evidence="21" key="1">
    <citation type="submission" date="2025-08" db="UniProtKB">
        <authorList>
            <consortium name="RefSeq"/>
        </authorList>
    </citation>
    <scope>IDENTIFICATION</scope>
</reference>
<evidence type="ECO:0000256" key="4">
    <source>
        <dbReference type="ARBA" id="ARBA00022535"/>
    </source>
</evidence>
<comment type="cofactor">
    <cofactor evidence="16">
        <name>a divalent metal cation</name>
        <dbReference type="ChEBI" id="CHEBI:60240"/>
    </cofactor>
    <text evidence="16">Binds 2 divalent metal cations per subunit. Site 1 may preferentially bind zinc ions, while site 2 has a preference for magnesium and/or manganese ions.</text>
</comment>
<comment type="catalytic activity">
    <reaction evidence="14">
        <text>a nucleoside 3',5'-cyclic phosphate + H2O = a nucleoside 5'-phosphate + H(+)</text>
        <dbReference type="Rhea" id="RHEA:14653"/>
        <dbReference type="ChEBI" id="CHEBI:15377"/>
        <dbReference type="ChEBI" id="CHEBI:15378"/>
        <dbReference type="ChEBI" id="CHEBI:57867"/>
        <dbReference type="ChEBI" id="CHEBI:58464"/>
        <dbReference type="EC" id="3.1.4.17"/>
    </reaction>
    <physiologicalReaction direction="left-to-right" evidence="14">
        <dbReference type="Rhea" id="RHEA:14654"/>
    </physiologicalReaction>
</comment>
<feature type="region of interest" description="Disordered" evidence="17">
    <location>
        <begin position="767"/>
        <end position="799"/>
    </location>
</feature>
<comment type="cofactor">
    <cofactor evidence="2">
        <name>Mg(2+)</name>
        <dbReference type="ChEBI" id="CHEBI:18420"/>
    </cofactor>
</comment>
<evidence type="ECO:0000259" key="19">
    <source>
        <dbReference type="PROSITE" id="PS51845"/>
    </source>
</evidence>
<keyword evidence="11" id="KW-0114">cAMP</keyword>
<feature type="region of interest" description="Disordered" evidence="17">
    <location>
        <begin position="595"/>
        <end position="650"/>
    </location>
</feature>
<feature type="compositionally biased region" description="Basic and acidic residues" evidence="17">
    <location>
        <begin position="631"/>
        <end position="643"/>
    </location>
</feature>
<organism evidence="20 21">
    <name type="scientific">Odobenus rosmarus divergens</name>
    <name type="common">Pacific walrus</name>
    <dbReference type="NCBI Taxonomy" id="9708"/>
    <lineage>
        <taxon>Eukaryota</taxon>
        <taxon>Metazoa</taxon>
        <taxon>Chordata</taxon>
        <taxon>Craniata</taxon>
        <taxon>Vertebrata</taxon>
        <taxon>Euteleostomi</taxon>
        <taxon>Mammalia</taxon>
        <taxon>Eutheria</taxon>
        <taxon>Laurasiatheria</taxon>
        <taxon>Carnivora</taxon>
        <taxon>Caniformia</taxon>
        <taxon>Pinnipedia</taxon>
        <taxon>Odobenidae</taxon>
        <taxon>Odobenus</taxon>
    </lineage>
</organism>
<evidence type="ECO:0000256" key="8">
    <source>
        <dbReference type="ARBA" id="ARBA00022801"/>
    </source>
</evidence>
<gene>
    <name evidence="21" type="primary">PDE3B</name>
</gene>
<accession>A0A9B0HC85</accession>
<feature type="compositionally biased region" description="Basic residues" evidence="17">
    <location>
        <begin position="137"/>
        <end position="146"/>
    </location>
</feature>
<keyword evidence="9 18" id="KW-1133">Transmembrane helix</keyword>
<name>A0A9B0HC85_ODORO</name>
<feature type="compositionally biased region" description="Low complexity" evidence="17">
    <location>
        <begin position="159"/>
        <end position="173"/>
    </location>
</feature>
<dbReference type="PANTHER" id="PTHR11347">
    <property type="entry name" value="CYCLIC NUCLEOTIDE PHOSPHODIESTERASE"/>
    <property type="match status" value="1"/>
</dbReference>
<dbReference type="InterPro" id="IPR023174">
    <property type="entry name" value="PDEase_CS"/>
</dbReference>
<feature type="compositionally biased region" description="Basic and acidic residues" evidence="17">
    <location>
        <begin position="175"/>
        <end position="184"/>
    </location>
</feature>
<dbReference type="GO" id="GO:0046872">
    <property type="term" value="F:metal ion binding"/>
    <property type="evidence" value="ECO:0007669"/>
    <property type="project" value="UniProtKB-KW"/>
</dbReference>
<dbReference type="GO" id="GO:0007165">
    <property type="term" value="P:signal transduction"/>
    <property type="evidence" value="ECO:0007669"/>
    <property type="project" value="InterPro"/>
</dbReference>
<comment type="catalytic activity">
    <reaction evidence="13">
        <text>3',5'-cyclic GMP + H2O = GMP + H(+)</text>
        <dbReference type="Rhea" id="RHEA:16957"/>
        <dbReference type="ChEBI" id="CHEBI:15377"/>
        <dbReference type="ChEBI" id="CHEBI:15378"/>
        <dbReference type="ChEBI" id="CHEBI:57746"/>
        <dbReference type="ChEBI" id="CHEBI:58115"/>
    </reaction>
    <physiologicalReaction direction="left-to-right" evidence="13">
        <dbReference type="Rhea" id="RHEA:16958"/>
    </physiologicalReaction>
</comment>
<evidence type="ECO:0000256" key="9">
    <source>
        <dbReference type="ARBA" id="ARBA00022989"/>
    </source>
</evidence>
<comment type="cofactor">
    <cofactor evidence="1">
        <name>Mn(2+)</name>
        <dbReference type="ChEBI" id="CHEBI:29035"/>
    </cofactor>
</comment>
<feature type="region of interest" description="Disordered" evidence="17">
    <location>
        <begin position="1194"/>
        <end position="1228"/>
    </location>
</feature>
<dbReference type="SMART" id="SM00471">
    <property type="entry name" value="HDc"/>
    <property type="match status" value="1"/>
</dbReference>
<evidence type="ECO:0000256" key="11">
    <source>
        <dbReference type="ARBA" id="ARBA00023149"/>
    </source>
</evidence>
<feature type="transmembrane region" description="Helical" evidence="18">
    <location>
        <begin position="396"/>
        <end position="420"/>
    </location>
</feature>
<dbReference type="InterPro" id="IPR002073">
    <property type="entry name" value="PDEase_catalytic_dom"/>
</dbReference>
<dbReference type="RefSeq" id="XP_004415638.1">
    <property type="nucleotide sequence ID" value="XM_004415581.1"/>
</dbReference>
<feature type="transmembrane region" description="Helical" evidence="18">
    <location>
        <begin position="286"/>
        <end position="307"/>
    </location>
</feature>
<keyword evidence="8 16" id="KW-0378">Hydrolase</keyword>
<keyword evidence="7 16" id="KW-0479">Metal-binding</keyword>
<feature type="compositionally biased region" description="Polar residues" evidence="17">
    <location>
        <begin position="786"/>
        <end position="797"/>
    </location>
</feature>
<feature type="domain" description="PDEase" evidence="19">
    <location>
        <begin position="829"/>
        <end position="1258"/>
    </location>
</feature>
<dbReference type="Pfam" id="PF00233">
    <property type="entry name" value="PDEase_I"/>
    <property type="match status" value="1"/>
</dbReference>
<protein>
    <recommendedName>
        <fullName evidence="16">Phosphodiesterase</fullName>
        <ecNumber evidence="16">3.1.4.-</ecNumber>
    </recommendedName>
</protein>
<evidence type="ECO:0000256" key="6">
    <source>
        <dbReference type="ARBA" id="ARBA00022692"/>
    </source>
</evidence>
<proteinExistence type="inferred from homology"/>
<dbReference type="InterPro" id="IPR036971">
    <property type="entry name" value="PDEase_catalytic_dom_sf"/>
</dbReference>
<evidence type="ECO:0000313" key="20">
    <source>
        <dbReference type="Proteomes" id="UP000245340"/>
    </source>
</evidence>
<feature type="transmembrane region" description="Helical" evidence="18">
    <location>
        <begin position="370"/>
        <end position="389"/>
    </location>
</feature>
<evidence type="ECO:0000256" key="14">
    <source>
        <dbReference type="ARBA" id="ARBA00033709"/>
    </source>
</evidence>
<evidence type="ECO:0000256" key="5">
    <source>
        <dbReference type="ARBA" id="ARBA00022553"/>
    </source>
</evidence>
<evidence type="ECO:0000313" key="21">
    <source>
        <dbReference type="RefSeq" id="XP_004415638.1"/>
    </source>
</evidence>
<evidence type="ECO:0000256" key="16">
    <source>
        <dbReference type="RuleBase" id="RU363067"/>
    </source>
</evidence>
<feature type="compositionally biased region" description="Gly residues" evidence="17">
    <location>
        <begin position="77"/>
        <end position="90"/>
    </location>
</feature>
<feature type="region of interest" description="Disordered" evidence="17">
    <location>
        <begin position="44"/>
        <end position="200"/>
    </location>
</feature>
<evidence type="ECO:0000256" key="3">
    <source>
        <dbReference type="ARBA" id="ARBA00004141"/>
    </source>
</evidence>
<keyword evidence="20" id="KW-1185">Reference proteome</keyword>
<evidence type="ECO:0000256" key="15">
    <source>
        <dbReference type="ARBA" id="ARBA00060946"/>
    </source>
</evidence>
<dbReference type="GO" id="GO:0004114">
    <property type="term" value="F:3',5'-cyclic-nucleotide phosphodiesterase activity"/>
    <property type="evidence" value="ECO:0007669"/>
    <property type="project" value="UniProtKB-EC"/>
</dbReference>
<dbReference type="SUPFAM" id="SSF109604">
    <property type="entry name" value="HD-domain/PDEase-like"/>
    <property type="match status" value="1"/>
</dbReference>
<dbReference type="PROSITE" id="PS00126">
    <property type="entry name" value="PDEASE_I_1"/>
    <property type="match status" value="1"/>
</dbReference>
<evidence type="ECO:0000256" key="17">
    <source>
        <dbReference type="SAM" id="MobiDB-lite"/>
    </source>
</evidence>
<comment type="catalytic activity">
    <reaction evidence="12">
        <text>3',5'-cyclic AMP + H2O = AMP + H(+)</text>
        <dbReference type="Rhea" id="RHEA:25277"/>
        <dbReference type="ChEBI" id="CHEBI:15377"/>
        <dbReference type="ChEBI" id="CHEBI:15378"/>
        <dbReference type="ChEBI" id="CHEBI:58165"/>
        <dbReference type="ChEBI" id="CHEBI:456215"/>
    </reaction>
    <physiologicalReaction direction="left-to-right" evidence="12">
        <dbReference type="Rhea" id="RHEA:25278"/>
    </physiologicalReaction>
</comment>
<evidence type="ECO:0000256" key="12">
    <source>
        <dbReference type="ARBA" id="ARBA00033675"/>
    </source>
</evidence>
<comment type="similarity">
    <text evidence="15">Belongs to the cyclic nucleotide phosphodiesterase family. PDE3 subfamily.</text>
</comment>
<evidence type="ECO:0000256" key="1">
    <source>
        <dbReference type="ARBA" id="ARBA00001936"/>
    </source>
</evidence>
<feature type="compositionally biased region" description="Acidic residues" evidence="17">
    <location>
        <begin position="1282"/>
        <end position="1296"/>
    </location>
</feature>
<keyword evidence="6 18" id="KW-0812">Transmembrane</keyword>
<feature type="transmembrane region" description="Helical" evidence="18">
    <location>
        <begin position="255"/>
        <end position="274"/>
    </location>
</feature>
<feature type="region of interest" description="Disordered" evidence="17">
    <location>
        <begin position="1261"/>
        <end position="1296"/>
    </location>
</feature>
<dbReference type="Proteomes" id="UP000245340">
    <property type="component" value="Unplaced"/>
</dbReference>
<comment type="subcellular location">
    <subcellularLocation>
        <location evidence="3">Membrane</location>
        <topology evidence="3">Multi-pass membrane protein</topology>
    </subcellularLocation>
</comment>
<keyword evidence="10 18" id="KW-0472">Membrane</keyword>
<evidence type="ECO:0000256" key="10">
    <source>
        <dbReference type="ARBA" id="ARBA00023136"/>
    </source>
</evidence>
<dbReference type="GO" id="GO:0016020">
    <property type="term" value="C:membrane"/>
    <property type="evidence" value="ECO:0007669"/>
    <property type="project" value="UniProtKB-SubCell"/>
</dbReference>
<sequence>MAVAGPYRVTVRTVQGPTLKPGCGTCASGVPSWRACLLPSGGDPALHCRPRPVSGRPRPRSPRSWHAQSAGSPARVRGGGGGGGGGGGAGTRRTGEERPPARRRSRAQRIRLGPGANCCSPRELGGDAESPLPRSARGTRRGRPRRSREQSLPPLSSSAGAGAEGARAAAAVRAVRRDERDAKAMRCPQPPDGAASPPESLRNGYVKSCVSPLRQDPPRGFFFHLCRFCNVELLLPPPASPQQPRRGSPSSRARLSLGALAAFVLALLLGSGPGSWAARAARLRTLLSVCSHSLSPLFSIACAFFFLTCFLTRSKRGPGPGRSDGGSWWLLALPACCYLVDFLVWQAWAWAWGSGDAGALAAAPHTPPAVAGRLFLVLSCVGLLTLAHPARLRHSILVLLFSSFVWWVSFTGLGSLPAALRPLLSCLVGDAGCLLALGLDHFFQIREAPHHPRLASASEDKVPVIRPRRRSSCVSFGETSAGYSGSCKMFRRPSLPCISREQMILWDWDLKQWYKPHYQNSGGGSGVDLSVLNEARNMVSDLLIDPTLPPQVISSLRSISSLMGAFSGSCRPKLNPLTPFPGFYPCSEIEDPAEKGDRKLHKGLNSRSSLPTPQLRRSSATSGLPPVEQSSRWERNNGKRPHQDFGISSQGSYLNGPFSSNLLTIPKQRSSSVSLTHHVGLRRAGAFPSLSPVNSPSHGPVSPGSLTSRSHIEFPDTANFLTKPSVILHRSLGSAPNSPDIYQQLRNSDSSLCNSCGHQILKYVSTSESESGTDCHSGKSGDEDSTIPSKQSFNCTEAQEVETESRDYRKLFLEGDNHLTEEAQNEQQPNIEQEASLDLILIEDYDSLIEKMSNWNFQIFEVVEKMGEKSGRILSQVMYTLFQDTGLLEIFKIPTLQFMNYFRALENGYRDIPYHNRIHATDVLHAVWYLTTRPVPGLQQIHNGHAAGNETDSDGRMNPGQMAYISSRSCSIPDESYGCLSSNIPALELMALYVAAAMHDYDHPGRTNAFLVATNAPQAVLYNDRSVLENHHAASAWNLYLSRPEYNFLLNLDHVEFKRFRFLVIEAILATDLKKHFDFLAEFNAKANDVNSNGIEWSNENDRLLVCQVCIKLADINGPAKVRDLHLKWTEGIVNEFYEQGDEEANLGLPISPFMDRSSPQLAKLQESFITHIVGPLCNSYDTAGLLPGQWVEAEEDEDTESCYDEDDGEELDTDEEEIEDNLNPKPQRRKGRRRIFCQLMHHLTENHKIWKEMIEEEEKCKADGNKLQVESPSLPQADDIQVIEEADEEEERQFE</sequence>